<evidence type="ECO:0000256" key="6">
    <source>
        <dbReference type="ARBA" id="ARBA00023014"/>
    </source>
</evidence>
<evidence type="ECO:0000256" key="2">
    <source>
        <dbReference type="ARBA" id="ARBA00022485"/>
    </source>
</evidence>
<keyword evidence="4" id="KW-0479">Metal-binding</keyword>
<dbReference type="EMBL" id="BAAACR010000001">
    <property type="protein sequence ID" value="GAA0201138.1"/>
    <property type="molecule type" value="Genomic_DNA"/>
</dbReference>
<reference evidence="11" key="1">
    <citation type="journal article" date="2019" name="Int. J. Syst. Evol. Microbiol.">
        <title>The Global Catalogue of Microorganisms (GCM) 10K type strain sequencing project: providing services to taxonomists for standard genome sequencing and annotation.</title>
        <authorList>
            <consortium name="The Broad Institute Genomics Platform"/>
            <consortium name="The Broad Institute Genome Sequencing Center for Infectious Disease"/>
            <person name="Wu L."/>
            <person name="Ma J."/>
        </authorList>
    </citation>
    <scope>NUCLEOTIDE SEQUENCE [LARGE SCALE GENOMIC DNA]</scope>
    <source>
        <strain evidence="11">JCM 8542</strain>
    </source>
</reference>
<dbReference type="InterPro" id="IPR013785">
    <property type="entry name" value="Aldolase_TIM"/>
</dbReference>
<keyword evidence="11" id="KW-1185">Reference proteome</keyword>
<keyword evidence="5" id="KW-0408">Iron</keyword>
<evidence type="ECO:0000256" key="8">
    <source>
        <dbReference type="ARBA" id="ARBA00039667"/>
    </source>
</evidence>
<dbReference type="SFLD" id="SFLDS00029">
    <property type="entry name" value="Radical_SAM"/>
    <property type="match status" value="1"/>
</dbReference>
<name>A0ABP3CEC7_9FIRM</name>
<evidence type="ECO:0000256" key="3">
    <source>
        <dbReference type="ARBA" id="ARBA00022691"/>
    </source>
</evidence>
<comment type="cofactor">
    <cofactor evidence="1">
        <name>[4Fe-4S] cluster</name>
        <dbReference type="ChEBI" id="CHEBI:49883"/>
    </cofactor>
</comment>
<dbReference type="PANTHER" id="PTHR21339:SF0">
    <property type="entry name" value="S-ADENOSYLMETHIONINE-DEPENDENT NUCLEOTIDE DEHYDRATASE RSAD2"/>
    <property type="match status" value="1"/>
</dbReference>
<dbReference type="SUPFAM" id="SSF102114">
    <property type="entry name" value="Radical SAM enzymes"/>
    <property type="match status" value="1"/>
</dbReference>
<proteinExistence type="predicted"/>
<dbReference type="Proteomes" id="UP001500399">
    <property type="component" value="Unassembled WGS sequence"/>
</dbReference>
<evidence type="ECO:0000256" key="7">
    <source>
        <dbReference type="ARBA" id="ARBA00023118"/>
    </source>
</evidence>
<feature type="domain" description="Radical SAM core" evidence="9">
    <location>
        <begin position="3"/>
        <end position="244"/>
    </location>
</feature>
<keyword evidence="2" id="KW-0004">4Fe-4S</keyword>
<dbReference type="RefSeq" id="WP_304988081.1">
    <property type="nucleotide sequence ID" value="NZ_BAAACR010000001.1"/>
</dbReference>
<dbReference type="InterPro" id="IPR007197">
    <property type="entry name" value="rSAM"/>
</dbReference>
<dbReference type="NCBIfam" id="NF038283">
    <property type="entry name" value="viperin_w_prok"/>
    <property type="match status" value="1"/>
</dbReference>
<dbReference type="PANTHER" id="PTHR21339">
    <property type="entry name" value="RADICAL S-ADENOSYL METHIONINE DOMAIN-CONTAINING PROTEIN 2"/>
    <property type="match status" value="1"/>
</dbReference>
<organism evidence="10 11">
    <name type="scientific">Selenomonas dianae</name>
    <dbReference type="NCBI Taxonomy" id="135079"/>
    <lineage>
        <taxon>Bacteria</taxon>
        <taxon>Bacillati</taxon>
        <taxon>Bacillota</taxon>
        <taxon>Negativicutes</taxon>
        <taxon>Selenomonadales</taxon>
        <taxon>Selenomonadaceae</taxon>
        <taxon>Selenomonas</taxon>
    </lineage>
</organism>
<evidence type="ECO:0000256" key="4">
    <source>
        <dbReference type="ARBA" id="ARBA00022723"/>
    </source>
</evidence>
<evidence type="ECO:0000313" key="10">
    <source>
        <dbReference type="EMBL" id="GAA0201138.1"/>
    </source>
</evidence>
<dbReference type="SFLD" id="SFLDG01067">
    <property type="entry name" value="SPASM/twitch_domain_containing"/>
    <property type="match status" value="1"/>
</dbReference>
<keyword evidence="6" id="KW-0411">Iron-sulfur</keyword>
<dbReference type="CDD" id="cd01335">
    <property type="entry name" value="Radical_SAM"/>
    <property type="match status" value="1"/>
</dbReference>
<dbReference type="Pfam" id="PF04055">
    <property type="entry name" value="Radical_SAM"/>
    <property type="match status" value="1"/>
</dbReference>
<accession>A0ABP3CEC7</accession>
<evidence type="ECO:0000313" key="11">
    <source>
        <dbReference type="Proteomes" id="UP001500399"/>
    </source>
</evidence>
<evidence type="ECO:0000259" key="9">
    <source>
        <dbReference type="PROSITE" id="PS51918"/>
    </source>
</evidence>
<dbReference type="InterPro" id="IPR051196">
    <property type="entry name" value="RSAD2/Viperin_antiviral"/>
</dbReference>
<comment type="caution">
    <text evidence="10">The sequence shown here is derived from an EMBL/GenBank/DDBJ whole genome shotgun (WGS) entry which is preliminary data.</text>
</comment>
<sequence length="280" mass="32117">MTTMNHLKVNLHITERCNFKCRYCFAHFENKNDMGISDWKRVIDNLKRSGMVTKINFAGGEPVLHKDFAEIVDYAYGQGFQLSVISNGSLLLDRKNLPQDFFRKITTLGISVDSIVPETLQKLGCCDAGDNVLTKEKLARLLSVAKTENPDLIIKLNTVVTNLNAGEKLTHLERELPIARWKFLKMKRFDDGQRTNKSLEIDEETFQNFLRSNARMQGESVPESSLARSYIIIDNRGSLIDNAEDHYKTVGSLLREEFRTVFSRYAFDEELYASRYEQVG</sequence>
<dbReference type="Gene3D" id="3.20.20.70">
    <property type="entry name" value="Aldolase class I"/>
    <property type="match status" value="1"/>
</dbReference>
<keyword evidence="3" id="KW-0949">S-adenosyl-L-methionine</keyword>
<keyword evidence="7" id="KW-0051">Antiviral defense</keyword>
<evidence type="ECO:0000256" key="1">
    <source>
        <dbReference type="ARBA" id="ARBA00001966"/>
    </source>
</evidence>
<gene>
    <name evidence="10" type="ORF">GCM10008919_00610</name>
</gene>
<evidence type="ECO:0000256" key="5">
    <source>
        <dbReference type="ARBA" id="ARBA00023004"/>
    </source>
</evidence>
<protein>
    <recommendedName>
        <fullName evidence="8">S-adenosylmethionine-dependent nucleotide dehydratase</fullName>
    </recommendedName>
</protein>
<dbReference type="PROSITE" id="PS51918">
    <property type="entry name" value="RADICAL_SAM"/>
    <property type="match status" value="1"/>
</dbReference>
<dbReference type="InterPro" id="IPR058240">
    <property type="entry name" value="rSAM_sf"/>
</dbReference>